<proteinExistence type="predicted"/>
<dbReference type="RefSeq" id="WP_101646398.1">
    <property type="nucleotide sequence ID" value="NZ_PGVE01000017.1"/>
</dbReference>
<evidence type="ECO:0000313" key="2">
    <source>
        <dbReference type="Proteomes" id="UP000234950"/>
    </source>
</evidence>
<evidence type="ECO:0000313" key="1">
    <source>
        <dbReference type="EMBL" id="PLS08380.1"/>
    </source>
</evidence>
<gene>
    <name evidence="1" type="ORF">CVD27_02925</name>
</gene>
<keyword evidence="2" id="KW-1185">Reference proteome</keyword>
<reference evidence="1 2" key="1">
    <citation type="submission" date="2017-11" db="EMBL/GenBank/DDBJ databases">
        <title>Comparitive Functional Genomics of Dry Heat Resistant strains isolated from the Viking Spacecraft.</title>
        <authorList>
            <person name="Seuylemezian A."/>
            <person name="Cooper K."/>
            <person name="Vaishampayan P."/>
        </authorList>
    </citation>
    <scope>NUCLEOTIDE SEQUENCE [LARGE SCALE GENOMIC DNA]</scope>
    <source>
        <strain evidence="1 2">V32-6</strain>
    </source>
</reference>
<dbReference type="EMBL" id="PGVE01000017">
    <property type="protein sequence ID" value="PLS08380.1"/>
    <property type="molecule type" value="Genomic_DNA"/>
</dbReference>
<accession>A0A2N5HS97</accession>
<dbReference type="OrthoDB" id="2858797at2"/>
<dbReference type="Proteomes" id="UP000234950">
    <property type="component" value="Unassembled WGS sequence"/>
</dbReference>
<protein>
    <submittedName>
        <fullName evidence="1">Uncharacterized protein</fullName>
    </submittedName>
</protein>
<comment type="caution">
    <text evidence="1">The sequence shown here is derived from an EMBL/GenBank/DDBJ whole genome shotgun (WGS) entry which is preliminary data.</text>
</comment>
<name>A0A2N5HS97_9BACI</name>
<sequence>MNAVLSKIAKGITVCSSEVFPNSDDDYFNFVYIGKIFLVADSYCMNPDCSCEETVLNFVQVYPREDRKPNSFIIRYKLSGRGYKIHDHGNFTRREIKAVVRYFTADEIILDLLNERYKEMKEKAKEIIS</sequence>
<organism evidence="1 2">
    <name type="scientific">Neobacillus cucumis</name>
    <dbReference type="NCBI Taxonomy" id="1740721"/>
    <lineage>
        <taxon>Bacteria</taxon>
        <taxon>Bacillati</taxon>
        <taxon>Bacillota</taxon>
        <taxon>Bacilli</taxon>
        <taxon>Bacillales</taxon>
        <taxon>Bacillaceae</taxon>
        <taxon>Neobacillus</taxon>
    </lineage>
</organism>
<dbReference type="AlphaFoldDB" id="A0A2N5HS97"/>